<evidence type="ECO:0000313" key="6">
    <source>
        <dbReference type="Proteomes" id="UP000241769"/>
    </source>
</evidence>
<dbReference type="SUPFAM" id="SSF144284">
    <property type="entry name" value="Sec2 N-terminal region"/>
    <property type="match status" value="1"/>
</dbReference>
<name>A0A2P6N953_9EUKA</name>
<gene>
    <name evidence="5" type="ORF">PROFUN_11720</name>
</gene>
<feature type="coiled-coil region" evidence="2">
    <location>
        <begin position="13"/>
        <end position="40"/>
    </location>
</feature>
<dbReference type="AlphaFoldDB" id="A0A2P6N953"/>
<dbReference type="GO" id="GO:0070319">
    <property type="term" value="C:Golgi to plasma membrane transport vesicle"/>
    <property type="evidence" value="ECO:0007669"/>
    <property type="project" value="TreeGrafter"/>
</dbReference>
<keyword evidence="6" id="KW-1185">Reference proteome</keyword>
<sequence>MAEEDVLDPTLSFEQLKDIVMELKTQLKEEKERSASLRCQLTSTMQELEELTRSLFEEANQMVSSEARKRAEAEGLLVKEHEEAEAVRLQNSKLKDKIRGGHDPLFRPVHHHLGPSSVQSTSESPLRLTALPPHLSVRRASSQPTISRSDDDPSIEPTRSRLGSVVSLDEEEEESIYVEEIANASNFPASSLAEFKSFLSCDVWPLLSGSLGEKLQEEISLCIHISTKKGFGSRFLSKVGRYSYNWKHINDALSDGTYEIEILKKTGTLTILCSFCEVASASHQIRLMIPTHLIYNPNDSSCWSDFRQMCRFCKDRHLSVSHLYSFLRTAKSTSDDEELEDLYRELLRLRLNMYATRLISI</sequence>
<comment type="caution">
    <text evidence="5">The sequence shown here is derived from an EMBL/GenBank/DDBJ whole genome shotgun (WGS) entry which is preliminary data.</text>
</comment>
<dbReference type="EMBL" id="MDYQ01000147">
    <property type="protein sequence ID" value="PRP80498.1"/>
    <property type="molecule type" value="Genomic_DNA"/>
</dbReference>
<proteinExistence type="predicted"/>
<accession>A0A2P6N953</accession>
<dbReference type="GO" id="GO:0005085">
    <property type="term" value="F:guanyl-nucleotide exchange factor activity"/>
    <property type="evidence" value="ECO:0007669"/>
    <property type="project" value="InterPro"/>
</dbReference>
<dbReference type="OrthoDB" id="5560525at2759"/>
<evidence type="ECO:0000313" key="5">
    <source>
        <dbReference type="EMBL" id="PRP80498.1"/>
    </source>
</evidence>
<evidence type="ECO:0000259" key="4">
    <source>
        <dbReference type="Pfam" id="PF06428"/>
    </source>
</evidence>
<dbReference type="Pfam" id="PF06428">
    <property type="entry name" value="Sec2p"/>
    <property type="match status" value="1"/>
</dbReference>
<dbReference type="Gene3D" id="6.10.140.910">
    <property type="match status" value="1"/>
</dbReference>
<evidence type="ECO:0000256" key="1">
    <source>
        <dbReference type="ARBA" id="ARBA00023054"/>
    </source>
</evidence>
<feature type="domain" description="GDP/GTP exchange factor Sec2 N-terminal" evidence="4">
    <location>
        <begin position="11"/>
        <end position="98"/>
    </location>
</feature>
<dbReference type="GO" id="GO:0006887">
    <property type="term" value="P:exocytosis"/>
    <property type="evidence" value="ECO:0007669"/>
    <property type="project" value="TreeGrafter"/>
</dbReference>
<evidence type="ECO:0000256" key="3">
    <source>
        <dbReference type="SAM" id="MobiDB-lite"/>
    </source>
</evidence>
<dbReference type="PANTHER" id="PTHR14430">
    <property type="entry name" value="RABIN3-RELATED"/>
    <property type="match status" value="1"/>
</dbReference>
<feature type="region of interest" description="Disordered" evidence="3">
    <location>
        <begin position="97"/>
        <end position="167"/>
    </location>
</feature>
<dbReference type="GO" id="GO:0051286">
    <property type="term" value="C:cell tip"/>
    <property type="evidence" value="ECO:0007669"/>
    <property type="project" value="TreeGrafter"/>
</dbReference>
<evidence type="ECO:0000256" key="2">
    <source>
        <dbReference type="SAM" id="Coils"/>
    </source>
</evidence>
<reference evidence="5 6" key="1">
    <citation type="journal article" date="2018" name="Genome Biol. Evol.">
        <title>Multiple Roots of Fruiting Body Formation in Amoebozoa.</title>
        <authorList>
            <person name="Hillmann F."/>
            <person name="Forbes G."/>
            <person name="Novohradska S."/>
            <person name="Ferling I."/>
            <person name="Riege K."/>
            <person name="Groth M."/>
            <person name="Westermann M."/>
            <person name="Marz M."/>
            <person name="Spaller T."/>
            <person name="Winckler T."/>
            <person name="Schaap P."/>
            <person name="Glockner G."/>
        </authorList>
    </citation>
    <scope>NUCLEOTIDE SEQUENCE [LARGE SCALE GENOMIC DNA]</scope>
    <source>
        <strain evidence="5 6">Jena</strain>
    </source>
</reference>
<dbReference type="InterPro" id="IPR040351">
    <property type="entry name" value="RAB3IL/RAB3IP/Sec2"/>
</dbReference>
<dbReference type="Proteomes" id="UP000241769">
    <property type="component" value="Unassembled WGS sequence"/>
</dbReference>
<dbReference type="STRING" id="1890364.A0A2P6N953"/>
<dbReference type="PANTHER" id="PTHR14430:SF0">
    <property type="entry name" value="SEC2P DOMAIN-CONTAINING PROTEIN"/>
    <property type="match status" value="1"/>
</dbReference>
<keyword evidence="1 2" id="KW-0175">Coiled coil</keyword>
<protein>
    <recommendedName>
        <fullName evidence="4">GDP/GTP exchange factor Sec2 N-terminal domain-containing protein</fullName>
    </recommendedName>
</protein>
<dbReference type="InterPro" id="IPR009449">
    <property type="entry name" value="Sec2_N"/>
</dbReference>
<dbReference type="InParanoid" id="A0A2P6N953"/>
<organism evidence="5 6">
    <name type="scientific">Planoprotostelium fungivorum</name>
    <dbReference type="NCBI Taxonomy" id="1890364"/>
    <lineage>
        <taxon>Eukaryota</taxon>
        <taxon>Amoebozoa</taxon>
        <taxon>Evosea</taxon>
        <taxon>Variosea</taxon>
        <taxon>Cavosteliida</taxon>
        <taxon>Cavosteliaceae</taxon>
        <taxon>Planoprotostelium</taxon>
    </lineage>
</organism>